<proteinExistence type="predicted"/>
<organism evidence="1 2">
    <name type="scientific">Candidatus Onthocola gallistercoris</name>
    <dbReference type="NCBI Taxonomy" id="2840876"/>
    <lineage>
        <taxon>Bacteria</taxon>
        <taxon>Bacillati</taxon>
        <taxon>Bacillota</taxon>
        <taxon>Bacilli</taxon>
        <taxon>Candidatus Onthocola</taxon>
    </lineage>
</organism>
<evidence type="ECO:0000313" key="1">
    <source>
        <dbReference type="EMBL" id="HIU02717.1"/>
    </source>
</evidence>
<reference evidence="1" key="2">
    <citation type="journal article" date="2021" name="PeerJ">
        <title>Extensive microbial diversity within the chicken gut microbiome revealed by metagenomics and culture.</title>
        <authorList>
            <person name="Gilroy R."/>
            <person name="Ravi A."/>
            <person name="Getino M."/>
            <person name="Pursley I."/>
            <person name="Horton D.L."/>
            <person name="Alikhan N.F."/>
            <person name="Baker D."/>
            <person name="Gharbi K."/>
            <person name="Hall N."/>
            <person name="Watson M."/>
            <person name="Adriaenssens E.M."/>
            <person name="Foster-Nyarko E."/>
            <person name="Jarju S."/>
            <person name="Secka A."/>
            <person name="Antonio M."/>
            <person name="Oren A."/>
            <person name="Chaudhuri R.R."/>
            <person name="La Ragione R."/>
            <person name="Hildebrand F."/>
            <person name="Pallen M.J."/>
        </authorList>
    </citation>
    <scope>NUCLEOTIDE SEQUENCE</scope>
    <source>
        <strain evidence="1">CHK187-14744</strain>
    </source>
</reference>
<dbReference type="AlphaFoldDB" id="A0A9D1KWT8"/>
<name>A0A9D1KWT8_9FIRM</name>
<dbReference type="EMBL" id="DVLT01000038">
    <property type="protein sequence ID" value="HIU02717.1"/>
    <property type="molecule type" value="Genomic_DNA"/>
</dbReference>
<dbReference type="Proteomes" id="UP000824164">
    <property type="component" value="Unassembled WGS sequence"/>
</dbReference>
<evidence type="ECO:0000313" key="2">
    <source>
        <dbReference type="Proteomes" id="UP000824164"/>
    </source>
</evidence>
<gene>
    <name evidence="1" type="ORF">IAB63_05640</name>
</gene>
<comment type="caution">
    <text evidence="1">The sequence shown here is derived from an EMBL/GenBank/DDBJ whole genome shotgun (WGS) entry which is preliminary data.</text>
</comment>
<reference evidence="1" key="1">
    <citation type="submission" date="2020-10" db="EMBL/GenBank/DDBJ databases">
        <authorList>
            <person name="Gilroy R."/>
        </authorList>
    </citation>
    <scope>NUCLEOTIDE SEQUENCE</scope>
    <source>
        <strain evidence="1">CHK187-14744</strain>
    </source>
</reference>
<sequence length="50" mass="5405">MDRIIYENINRMNDGRIAGCMGAGCLRYTCDGTGGGIGAPWGRARKRKTA</sequence>
<accession>A0A9D1KWT8</accession>
<protein>
    <submittedName>
        <fullName evidence="1">Uncharacterized protein</fullName>
    </submittedName>
</protein>